<accession>A0A803PKC4</accession>
<dbReference type="AlphaFoldDB" id="A0A803PKC4"/>
<reference evidence="1" key="1">
    <citation type="submission" date="2018-11" db="EMBL/GenBank/DDBJ databases">
        <authorList>
            <person name="Grassa J C."/>
        </authorList>
    </citation>
    <scope>NUCLEOTIDE SEQUENCE [LARGE SCALE GENOMIC DNA]</scope>
</reference>
<organism evidence="1 2">
    <name type="scientific">Cannabis sativa</name>
    <name type="common">Hemp</name>
    <name type="synonym">Marijuana</name>
    <dbReference type="NCBI Taxonomy" id="3483"/>
    <lineage>
        <taxon>Eukaryota</taxon>
        <taxon>Viridiplantae</taxon>
        <taxon>Streptophyta</taxon>
        <taxon>Embryophyta</taxon>
        <taxon>Tracheophyta</taxon>
        <taxon>Spermatophyta</taxon>
        <taxon>Magnoliopsida</taxon>
        <taxon>eudicotyledons</taxon>
        <taxon>Gunneridae</taxon>
        <taxon>Pentapetalae</taxon>
        <taxon>rosids</taxon>
        <taxon>fabids</taxon>
        <taxon>Rosales</taxon>
        <taxon>Cannabaceae</taxon>
        <taxon>Cannabis</taxon>
    </lineage>
</organism>
<name>A0A803PKC4_CANSA</name>
<dbReference type="EnsemblPlants" id="evm.model.05.1185">
    <property type="protein sequence ID" value="cds.evm.model.05.1185"/>
    <property type="gene ID" value="evm.TU.05.1185"/>
</dbReference>
<reference evidence="1" key="2">
    <citation type="submission" date="2021-03" db="UniProtKB">
        <authorList>
            <consortium name="EnsemblPlants"/>
        </authorList>
    </citation>
    <scope>IDENTIFICATION</scope>
</reference>
<dbReference type="Gramene" id="evm.model.05.1185">
    <property type="protein sequence ID" value="cds.evm.model.05.1185"/>
    <property type="gene ID" value="evm.TU.05.1185"/>
</dbReference>
<keyword evidence="2" id="KW-1185">Reference proteome</keyword>
<evidence type="ECO:0000313" key="2">
    <source>
        <dbReference type="Proteomes" id="UP000596661"/>
    </source>
</evidence>
<protein>
    <submittedName>
        <fullName evidence="1">Uncharacterized protein</fullName>
    </submittedName>
</protein>
<proteinExistence type="predicted"/>
<evidence type="ECO:0000313" key="1">
    <source>
        <dbReference type="EnsemblPlants" id="cds.evm.model.05.1185"/>
    </source>
</evidence>
<dbReference type="Proteomes" id="UP000596661">
    <property type="component" value="Chromosome 5"/>
</dbReference>
<dbReference type="EMBL" id="UZAU01000500">
    <property type="status" value="NOT_ANNOTATED_CDS"/>
    <property type="molecule type" value="Genomic_DNA"/>
</dbReference>
<sequence>MGRHSRVCQYMENHLDEEQLVAPEQDLPLSAIGDREANINRAQADEEHQQRVPIGVPNALKDVKTVIRGPCLGGEARRKRDRYALGARPLLIQLKTIISMYHLTMKFPTPKGVATLKRDQDEARE</sequence>